<dbReference type="Proteomes" id="UP001530293">
    <property type="component" value="Unassembled WGS sequence"/>
</dbReference>
<feature type="chain" id="PRO_5044860710" evidence="1">
    <location>
        <begin position="21"/>
        <end position="383"/>
    </location>
</feature>
<dbReference type="PANTHER" id="PTHR34123:SF3">
    <property type="entry name" value="SNOAL-LIKE DOMAIN-CONTAINING PROTEIN"/>
    <property type="match status" value="1"/>
</dbReference>
<keyword evidence="3" id="KW-1185">Reference proteome</keyword>
<evidence type="ECO:0000313" key="3">
    <source>
        <dbReference type="Proteomes" id="UP001530293"/>
    </source>
</evidence>
<organism evidence="2 3">
    <name type="scientific">Discostella pseudostelligera</name>
    <dbReference type="NCBI Taxonomy" id="259834"/>
    <lineage>
        <taxon>Eukaryota</taxon>
        <taxon>Sar</taxon>
        <taxon>Stramenopiles</taxon>
        <taxon>Ochrophyta</taxon>
        <taxon>Bacillariophyta</taxon>
        <taxon>Coscinodiscophyceae</taxon>
        <taxon>Thalassiosirophycidae</taxon>
        <taxon>Stephanodiscales</taxon>
        <taxon>Stephanodiscaceae</taxon>
        <taxon>Discostella</taxon>
    </lineage>
</organism>
<feature type="signal peptide" evidence="1">
    <location>
        <begin position="1"/>
        <end position="20"/>
    </location>
</feature>
<dbReference type="EMBL" id="JALLBG020000205">
    <property type="protein sequence ID" value="KAL3759305.1"/>
    <property type="molecule type" value="Genomic_DNA"/>
</dbReference>
<comment type="caution">
    <text evidence="2">The sequence shown here is derived from an EMBL/GenBank/DDBJ whole genome shotgun (WGS) entry which is preliminary data.</text>
</comment>
<dbReference type="PANTHER" id="PTHR34123">
    <property type="entry name" value="OS04G0578200 PROTEIN"/>
    <property type="match status" value="1"/>
</dbReference>
<dbReference type="InterPro" id="IPR018790">
    <property type="entry name" value="DUF2358"/>
</dbReference>
<evidence type="ECO:0000256" key="1">
    <source>
        <dbReference type="SAM" id="SignalP"/>
    </source>
</evidence>
<name>A0ABD3M5G8_9STRA</name>
<reference evidence="2 3" key="1">
    <citation type="submission" date="2024-10" db="EMBL/GenBank/DDBJ databases">
        <title>Updated reference genomes for cyclostephanoid diatoms.</title>
        <authorList>
            <person name="Roberts W.R."/>
            <person name="Alverson A.J."/>
        </authorList>
    </citation>
    <scope>NUCLEOTIDE SEQUENCE [LARGE SCALE GENOMIC DNA]</scope>
    <source>
        <strain evidence="2 3">AJA232-27</strain>
    </source>
</reference>
<dbReference type="AlphaFoldDB" id="A0ABD3M5G8"/>
<dbReference type="Pfam" id="PF10184">
    <property type="entry name" value="DUF2358"/>
    <property type="match status" value="1"/>
</dbReference>
<gene>
    <name evidence="2" type="ORF">ACHAWU_009173</name>
</gene>
<proteinExistence type="predicted"/>
<protein>
    <submittedName>
        <fullName evidence="2">Uncharacterized protein</fullName>
    </submittedName>
</protein>
<sequence length="383" mass="42671">MKMSCRTIALLLLITFQANAFSFSSAGGWRGRRGRCVGVGVEQHPHENVSGHRYYNHIRPMQRLMAPPLPAVASPSSSSSKSSLESPPALVVDAVLNFYSNLDRLYDKSIRIKCPFFRRRAADLIDNAATVVQFLLIRHKSLPGISDLFLNDLSPVSMAATTAATSAMIDEKEDQGFSTDNIMSSHHNLMDVVSSPPGCKPLGYHIKRHPDGTSQKERHLSTSDIAHQIQMDWTGGTNGQDKGYYITGKLDSTIYKDDCLFTGPDPDMPVRGLRKYLNAASHLFDPKLSDAALLSISYDETGGNEGHGVIEVKWRLGGVIQLPWHPTVEPWTGKTRYHLNEEHLIYLHEETWDISVWRAFLVTLFPDAKNWKIWKDGEGAAGN</sequence>
<keyword evidence="1" id="KW-0732">Signal</keyword>
<evidence type="ECO:0000313" key="2">
    <source>
        <dbReference type="EMBL" id="KAL3759305.1"/>
    </source>
</evidence>
<accession>A0ABD3M5G8</accession>